<evidence type="ECO:0000256" key="5">
    <source>
        <dbReference type="ARBA" id="ARBA00022989"/>
    </source>
</evidence>
<comment type="subcellular location">
    <subcellularLocation>
        <location evidence="1">Cell membrane</location>
        <topology evidence="1">Multi-pass membrane protein</topology>
    </subcellularLocation>
</comment>
<comment type="caution">
    <text evidence="13">The sequence shown here is derived from an EMBL/GenBank/DDBJ whole genome shotgun (WGS) entry which is preliminary data.</text>
</comment>
<dbReference type="GO" id="GO:0005886">
    <property type="term" value="C:plasma membrane"/>
    <property type="evidence" value="ECO:0007669"/>
    <property type="project" value="UniProtKB-SubCell"/>
</dbReference>
<evidence type="ECO:0000313" key="13">
    <source>
        <dbReference type="EMBL" id="EIC02516.1"/>
    </source>
</evidence>
<dbReference type="PANTHER" id="PTHR32089:SF112">
    <property type="entry name" value="LYSOZYME-LIKE PROTEIN-RELATED"/>
    <property type="match status" value="1"/>
</dbReference>
<dbReference type="SMART" id="SM00304">
    <property type="entry name" value="HAMP"/>
    <property type="match status" value="2"/>
</dbReference>
<feature type="transmembrane region" description="Helical" evidence="10">
    <location>
        <begin position="37"/>
        <end position="58"/>
    </location>
</feature>
<name>H7EIT8_9SPIR</name>
<dbReference type="CDD" id="cd12912">
    <property type="entry name" value="PDC2_MCP_like"/>
    <property type="match status" value="1"/>
</dbReference>
<keyword evidence="6 10" id="KW-0472">Membrane</keyword>
<dbReference type="OrthoDB" id="369343at2"/>
<dbReference type="SMART" id="SM00283">
    <property type="entry name" value="MA"/>
    <property type="match status" value="1"/>
</dbReference>
<keyword evidence="2" id="KW-1003">Cell membrane</keyword>
<evidence type="ECO:0000256" key="4">
    <source>
        <dbReference type="ARBA" id="ARBA00022692"/>
    </source>
</evidence>
<accession>H7EIT8</accession>
<dbReference type="InterPro" id="IPR004089">
    <property type="entry name" value="MCPsignal_dom"/>
</dbReference>
<dbReference type="STRING" id="907348.TresaDRAFT_2394"/>
<gene>
    <name evidence="13" type="ORF">TresaDRAFT_2394</name>
</gene>
<dbReference type="InterPro" id="IPR003660">
    <property type="entry name" value="HAMP_dom"/>
</dbReference>
<dbReference type="Gene3D" id="6.10.340.10">
    <property type="match status" value="1"/>
</dbReference>
<dbReference type="eggNOG" id="COG0840">
    <property type="taxonomic scope" value="Bacteria"/>
</dbReference>
<sequence>MALRLKKIGAPEKSLKKENGKTGQRKKRESLTNRMSFKLLCAVFGLLVIFFTALVLILSKSIKRDSIKSYTELTIATAEGNSSSMTYWLSSYFKDLRVFTKNSVFLEGNIDDTREFMEDNHRLIGEDFDFVGIADMGGNFVTTNGQEFNVMGMEFFSAISNKGLGEFLSSPVQAATGDWFFYTAVPAVDKNGTMFGVFAGAIPLKIIQKEIQKIKLGDNGFPFIIGANGEIIAHPDPSKIMANPMTTDEKSLGLSGIKQHISQMVQGKSGTGLITSGGTTSYIFYCPIDGTKWSLVLAIPEDEVLESARKNGLNIAGCSAVIALLLIILINIDLNILLKPLTVLKDSISEIATGDADLTKKLKIKSKDEVGAVVEGFNLFVENLRTIISEIKESKDILRTIDKSLQQTTDETSGSISEISQNIDTVVTQIESQGESVDGTASAVTQIAKNIENLNRLIESQVGAVGEASSAIGQMLQNIDTVSSSMEKMAEAFENLERFTKNGIEKQNAVNEQIAKIDEQSQMLFTANKTISKIASETNLLAMNAAIEAAHAGFAGAGFSVVADEIRTLSETSAHQSKSIGAELKKIQQSIERVVQSSGEAKEAFSSVSENIQKTDELVRHIKAAMEESARGSKLVTNALLVVNESSRDVKTSSKEMSEGNQSILAEIHRLQDATTLIRRSMETMGGSVRQIDKNGSTLTEISGTMQNSISQIGKQIDMFKV</sequence>
<dbReference type="RefSeq" id="WP_002703005.1">
    <property type="nucleotide sequence ID" value="NZ_AGRW01000038.1"/>
</dbReference>
<dbReference type="PROSITE" id="PS50885">
    <property type="entry name" value="HAMP"/>
    <property type="match status" value="1"/>
</dbReference>
<evidence type="ECO:0000313" key="14">
    <source>
        <dbReference type="Proteomes" id="UP000003571"/>
    </source>
</evidence>
<dbReference type="Pfam" id="PF00672">
    <property type="entry name" value="HAMP"/>
    <property type="match status" value="1"/>
</dbReference>
<feature type="domain" description="HAMP" evidence="12">
    <location>
        <begin position="335"/>
        <end position="389"/>
    </location>
</feature>
<dbReference type="Gene3D" id="3.30.450.20">
    <property type="entry name" value="PAS domain"/>
    <property type="match status" value="1"/>
</dbReference>
<feature type="domain" description="Methyl-accepting transducer" evidence="11">
    <location>
        <begin position="436"/>
        <end position="672"/>
    </location>
</feature>
<dbReference type="PROSITE" id="PS50111">
    <property type="entry name" value="CHEMOTAXIS_TRANSDUC_2"/>
    <property type="match status" value="1"/>
</dbReference>
<evidence type="ECO:0000256" key="2">
    <source>
        <dbReference type="ARBA" id="ARBA00022475"/>
    </source>
</evidence>
<keyword evidence="4 10" id="KW-0812">Transmembrane</keyword>
<dbReference type="Pfam" id="PF00015">
    <property type="entry name" value="MCPsignal"/>
    <property type="match status" value="1"/>
</dbReference>
<keyword evidence="14" id="KW-1185">Reference proteome</keyword>
<evidence type="ECO:0000256" key="1">
    <source>
        <dbReference type="ARBA" id="ARBA00004651"/>
    </source>
</evidence>
<protein>
    <submittedName>
        <fullName evidence="13">Methyl-accepting chemotaxis sensory transducer with Cache sensor</fullName>
    </submittedName>
</protein>
<evidence type="ECO:0000256" key="10">
    <source>
        <dbReference type="SAM" id="Phobius"/>
    </source>
</evidence>
<dbReference type="PATRIC" id="fig|907348.3.peg.748"/>
<evidence type="ECO:0000256" key="9">
    <source>
        <dbReference type="PROSITE-ProRule" id="PRU00284"/>
    </source>
</evidence>
<dbReference type="GO" id="GO:0006935">
    <property type="term" value="P:chemotaxis"/>
    <property type="evidence" value="ECO:0007669"/>
    <property type="project" value="UniProtKB-KW"/>
</dbReference>
<dbReference type="PANTHER" id="PTHR32089">
    <property type="entry name" value="METHYL-ACCEPTING CHEMOTAXIS PROTEIN MCPB"/>
    <property type="match status" value="1"/>
</dbReference>
<evidence type="ECO:0000256" key="8">
    <source>
        <dbReference type="ARBA" id="ARBA00029447"/>
    </source>
</evidence>
<dbReference type="PRINTS" id="PR00260">
    <property type="entry name" value="CHEMTRNSDUCR"/>
</dbReference>
<evidence type="ECO:0000259" key="11">
    <source>
        <dbReference type="PROSITE" id="PS50111"/>
    </source>
</evidence>
<dbReference type="GO" id="GO:0007165">
    <property type="term" value="P:signal transduction"/>
    <property type="evidence" value="ECO:0007669"/>
    <property type="project" value="UniProtKB-KW"/>
</dbReference>
<proteinExistence type="inferred from homology"/>
<keyword evidence="5 10" id="KW-1133">Transmembrane helix</keyword>
<keyword evidence="3" id="KW-0145">Chemotaxis</keyword>
<dbReference type="InterPro" id="IPR004090">
    <property type="entry name" value="Chemotax_Me-accpt_rcpt"/>
</dbReference>
<dbReference type="Pfam" id="PF02743">
    <property type="entry name" value="dCache_1"/>
    <property type="match status" value="1"/>
</dbReference>
<evidence type="ECO:0000256" key="3">
    <source>
        <dbReference type="ARBA" id="ARBA00022500"/>
    </source>
</evidence>
<dbReference type="SUPFAM" id="SSF58104">
    <property type="entry name" value="Methyl-accepting chemotaxis protein (MCP) signaling domain"/>
    <property type="match status" value="2"/>
</dbReference>
<dbReference type="Gene3D" id="1.10.287.950">
    <property type="entry name" value="Methyl-accepting chemotaxis protein"/>
    <property type="match status" value="1"/>
</dbReference>
<dbReference type="GO" id="GO:0004888">
    <property type="term" value="F:transmembrane signaling receptor activity"/>
    <property type="evidence" value="ECO:0007669"/>
    <property type="project" value="InterPro"/>
</dbReference>
<dbReference type="Proteomes" id="UP000003571">
    <property type="component" value="Unassembled WGS sequence"/>
</dbReference>
<dbReference type="CDD" id="cd06225">
    <property type="entry name" value="HAMP"/>
    <property type="match status" value="1"/>
</dbReference>
<evidence type="ECO:0000256" key="6">
    <source>
        <dbReference type="ARBA" id="ARBA00023136"/>
    </source>
</evidence>
<reference evidence="13 14" key="1">
    <citation type="submission" date="2011-09" db="EMBL/GenBank/DDBJ databases">
        <title>The draft genome of Treponema saccharophilum DSM 2985.</title>
        <authorList>
            <consortium name="US DOE Joint Genome Institute (JGI-PGF)"/>
            <person name="Lucas S."/>
            <person name="Copeland A."/>
            <person name="Lapidus A."/>
            <person name="Glavina del Rio T."/>
            <person name="Dalin E."/>
            <person name="Tice H."/>
            <person name="Bruce D."/>
            <person name="Goodwin L."/>
            <person name="Pitluck S."/>
            <person name="Peters L."/>
            <person name="Kyrpides N."/>
            <person name="Mavromatis K."/>
            <person name="Ivanova N."/>
            <person name="Markowitz V."/>
            <person name="Cheng J.-F."/>
            <person name="Hugenholtz P."/>
            <person name="Woyke T."/>
            <person name="Wu D."/>
            <person name="Gronow S."/>
            <person name="Wellnitz S."/>
            <person name="Brambilla E."/>
            <person name="Klenk H.-P."/>
            <person name="Eisen J.A."/>
        </authorList>
    </citation>
    <scope>NUCLEOTIDE SEQUENCE [LARGE SCALE GENOMIC DNA]</scope>
    <source>
        <strain evidence="13 14">DSM 2985</strain>
    </source>
</reference>
<keyword evidence="7 9" id="KW-0807">Transducer</keyword>
<dbReference type="InterPro" id="IPR033479">
    <property type="entry name" value="dCache_1"/>
</dbReference>
<comment type="similarity">
    <text evidence="8">Belongs to the methyl-accepting chemotaxis (MCP) protein family.</text>
</comment>
<dbReference type="AlphaFoldDB" id="H7EIT8"/>
<evidence type="ECO:0000259" key="12">
    <source>
        <dbReference type="PROSITE" id="PS50885"/>
    </source>
</evidence>
<dbReference type="EMBL" id="AGRW01000038">
    <property type="protein sequence ID" value="EIC02516.1"/>
    <property type="molecule type" value="Genomic_DNA"/>
</dbReference>
<evidence type="ECO:0000256" key="7">
    <source>
        <dbReference type="ARBA" id="ARBA00023224"/>
    </source>
</evidence>
<organism evidence="13 14">
    <name type="scientific">Treponema saccharophilum DSM 2985</name>
    <dbReference type="NCBI Taxonomy" id="907348"/>
    <lineage>
        <taxon>Bacteria</taxon>
        <taxon>Pseudomonadati</taxon>
        <taxon>Spirochaetota</taxon>
        <taxon>Spirochaetia</taxon>
        <taxon>Spirochaetales</taxon>
        <taxon>Treponemataceae</taxon>
        <taxon>Treponema</taxon>
    </lineage>
</organism>